<reference evidence="2 3" key="1">
    <citation type="journal article" date="2018" name="Evol. Lett.">
        <title>Horizontal gene cluster transfer increased hallucinogenic mushroom diversity.</title>
        <authorList>
            <person name="Reynolds H.T."/>
            <person name="Vijayakumar V."/>
            <person name="Gluck-Thaler E."/>
            <person name="Korotkin H.B."/>
            <person name="Matheny P.B."/>
            <person name="Slot J.C."/>
        </authorList>
    </citation>
    <scope>NUCLEOTIDE SEQUENCE [LARGE SCALE GENOMIC DNA]</scope>
    <source>
        <strain evidence="2 3">SRW20</strain>
    </source>
</reference>
<name>A0A409YR54_9AGAR</name>
<sequence length="184" mass="19113">MVKLTSFIPRAAVVALAALSSVVNADPLEITSPSSDTWWVAKSQNVLTWTCQNVTFPQFTVLIANTDPKILTSPLAIIAEQDNFQCSIVITQDQSNQPAGTGYTILFANILNSSDIYTTSQQFEIKPLGSLYPSQVTPTANASTASQTSGGSGSAKPTSAAASNKVLGWGMLAGAVAGAAGLML</sequence>
<proteinExistence type="predicted"/>
<evidence type="ECO:0000313" key="2">
    <source>
        <dbReference type="EMBL" id="PPR05498.1"/>
    </source>
</evidence>
<gene>
    <name evidence="2" type="ORF">CVT26_009064</name>
</gene>
<feature type="signal peptide" evidence="1">
    <location>
        <begin position="1"/>
        <end position="25"/>
    </location>
</feature>
<keyword evidence="3" id="KW-1185">Reference proteome</keyword>
<comment type="caution">
    <text evidence="2">The sequence shown here is derived from an EMBL/GenBank/DDBJ whole genome shotgun (WGS) entry which is preliminary data.</text>
</comment>
<accession>A0A409YR54</accession>
<feature type="chain" id="PRO_5019283642" evidence="1">
    <location>
        <begin position="26"/>
        <end position="184"/>
    </location>
</feature>
<dbReference type="InParanoid" id="A0A409YR54"/>
<evidence type="ECO:0000313" key="3">
    <source>
        <dbReference type="Proteomes" id="UP000284706"/>
    </source>
</evidence>
<protein>
    <submittedName>
        <fullName evidence="2">Uncharacterized protein</fullName>
    </submittedName>
</protein>
<dbReference type="OrthoDB" id="2576580at2759"/>
<dbReference type="Proteomes" id="UP000284706">
    <property type="component" value="Unassembled WGS sequence"/>
</dbReference>
<organism evidence="2 3">
    <name type="scientific">Gymnopilus dilepis</name>
    <dbReference type="NCBI Taxonomy" id="231916"/>
    <lineage>
        <taxon>Eukaryota</taxon>
        <taxon>Fungi</taxon>
        <taxon>Dikarya</taxon>
        <taxon>Basidiomycota</taxon>
        <taxon>Agaricomycotina</taxon>
        <taxon>Agaricomycetes</taxon>
        <taxon>Agaricomycetidae</taxon>
        <taxon>Agaricales</taxon>
        <taxon>Agaricineae</taxon>
        <taxon>Hymenogastraceae</taxon>
        <taxon>Gymnopilus</taxon>
    </lineage>
</organism>
<dbReference type="STRING" id="231916.A0A409YR54"/>
<dbReference type="EMBL" id="NHYE01000470">
    <property type="protein sequence ID" value="PPR05498.1"/>
    <property type="molecule type" value="Genomic_DNA"/>
</dbReference>
<dbReference type="AlphaFoldDB" id="A0A409YR54"/>
<evidence type="ECO:0000256" key="1">
    <source>
        <dbReference type="SAM" id="SignalP"/>
    </source>
</evidence>
<keyword evidence="1" id="KW-0732">Signal</keyword>